<feature type="domain" description="DUF4097" evidence="1">
    <location>
        <begin position="41"/>
        <end position="245"/>
    </location>
</feature>
<sequence length="250" mass="25449">MSTTRPIEAAEITHLSVRLGGGSITLDRNTVPGVIGQLTGKRADEFTVTTEGTTLEITAPRGRSTDVHLQLSIPEGIDLTCMVGSADVTADVGLGTVRVRAGSGDIVLDQIGNVDANTGSGDIRIEEVLGSTARVNTGSGEIAIAQCDAALRVRSGSGDIAIGQLRAILQGNSGSGDVRIDATSGNVNARTGSGDVTIGVADGLATWLDLVTSGGDVRVGLDQSEDPGPDTPYIALQVRTGSGDIVVFRA</sequence>
<gene>
    <name evidence="2" type="ORF">IAA98_09330</name>
</gene>
<proteinExistence type="predicted"/>
<dbReference type="PANTHER" id="PTHR34094">
    <property type="match status" value="1"/>
</dbReference>
<reference evidence="2" key="1">
    <citation type="submission" date="2020-10" db="EMBL/GenBank/DDBJ databases">
        <authorList>
            <person name="Gilroy R."/>
        </authorList>
    </citation>
    <scope>NUCLEOTIDE SEQUENCE</scope>
    <source>
        <strain evidence="2">ChiGjej1B1-24693</strain>
    </source>
</reference>
<comment type="caution">
    <text evidence="2">The sequence shown here is derived from an EMBL/GenBank/DDBJ whole genome shotgun (WGS) entry which is preliminary data.</text>
</comment>
<evidence type="ECO:0000313" key="3">
    <source>
        <dbReference type="Proteomes" id="UP000886842"/>
    </source>
</evidence>
<reference evidence="2" key="2">
    <citation type="journal article" date="2021" name="PeerJ">
        <title>Extensive microbial diversity within the chicken gut microbiome revealed by metagenomics and culture.</title>
        <authorList>
            <person name="Gilroy R."/>
            <person name="Ravi A."/>
            <person name="Getino M."/>
            <person name="Pursley I."/>
            <person name="Horton D.L."/>
            <person name="Alikhan N.F."/>
            <person name="Baker D."/>
            <person name="Gharbi K."/>
            <person name="Hall N."/>
            <person name="Watson M."/>
            <person name="Adriaenssens E.M."/>
            <person name="Foster-Nyarko E."/>
            <person name="Jarju S."/>
            <person name="Secka A."/>
            <person name="Antonio M."/>
            <person name="Oren A."/>
            <person name="Chaudhuri R.R."/>
            <person name="La Ragione R."/>
            <person name="Hildebrand F."/>
            <person name="Pallen M.J."/>
        </authorList>
    </citation>
    <scope>NUCLEOTIDE SEQUENCE</scope>
    <source>
        <strain evidence="2">ChiGjej1B1-24693</strain>
    </source>
</reference>
<dbReference type="Pfam" id="PF13349">
    <property type="entry name" value="DUF4097"/>
    <property type="match status" value="1"/>
</dbReference>
<accession>A0A9D1GYE6</accession>
<dbReference type="InterPro" id="IPR025164">
    <property type="entry name" value="Toastrack_DUF4097"/>
</dbReference>
<name>A0A9D1GYE6_9ACTN</name>
<evidence type="ECO:0000259" key="1">
    <source>
        <dbReference type="Pfam" id="PF13349"/>
    </source>
</evidence>
<evidence type="ECO:0000313" key="2">
    <source>
        <dbReference type="EMBL" id="HIT75774.1"/>
    </source>
</evidence>
<dbReference type="Proteomes" id="UP000886842">
    <property type="component" value="Unassembled WGS sequence"/>
</dbReference>
<dbReference type="Gene3D" id="2.160.20.120">
    <property type="match status" value="1"/>
</dbReference>
<protein>
    <submittedName>
        <fullName evidence="2">DUF4097 family beta strand repeat protein</fullName>
    </submittedName>
</protein>
<dbReference type="PANTHER" id="PTHR34094:SF1">
    <property type="entry name" value="PROTEIN FAM185A"/>
    <property type="match status" value="1"/>
</dbReference>
<dbReference type="AlphaFoldDB" id="A0A9D1GYE6"/>
<organism evidence="2 3">
    <name type="scientific">Candidatus Avipropionibacterium avicola</name>
    <dbReference type="NCBI Taxonomy" id="2840701"/>
    <lineage>
        <taxon>Bacteria</taxon>
        <taxon>Bacillati</taxon>
        <taxon>Actinomycetota</taxon>
        <taxon>Actinomycetes</taxon>
        <taxon>Propionibacteriales</taxon>
        <taxon>Propionibacteriaceae</taxon>
        <taxon>Propionibacteriaceae incertae sedis</taxon>
        <taxon>Candidatus Avipropionibacterium</taxon>
    </lineage>
</organism>
<dbReference type="EMBL" id="DVLP01000278">
    <property type="protein sequence ID" value="HIT75774.1"/>
    <property type="molecule type" value="Genomic_DNA"/>
</dbReference>